<dbReference type="GO" id="GO:0003678">
    <property type="term" value="F:DNA helicase activity"/>
    <property type="evidence" value="ECO:0007669"/>
    <property type="project" value="UniProtKB-ARBA"/>
</dbReference>
<comment type="caution">
    <text evidence="4">The sequence shown here is derived from an EMBL/GenBank/DDBJ whole genome shotgun (WGS) entry which is preliminary data.</text>
</comment>
<dbReference type="Gene3D" id="2.30.30.940">
    <property type="match status" value="1"/>
</dbReference>
<dbReference type="InterPro" id="IPR050534">
    <property type="entry name" value="Coronavir_polyprotein_1ab"/>
</dbReference>
<name>A0A923H9D7_9FLAO</name>
<evidence type="ECO:0000259" key="3">
    <source>
        <dbReference type="Pfam" id="PF13538"/>
    </source>
</evidence>
<gene>
    <name evidence="4" type="ORF">H7U19_14935</name>
</gene>
<dbReference type="Gene3D" id="3.40.50.300">
    <property type="entry name" value="P-loop containing nucleotide triphosphate hydrolases"/>
    <property type="match status" value="2"/>
</dbReference>
<dbReference type="EMBL" id="JACNMF010000005">
    <property type="protein sequence ID" value="MBC3759706.1"/>
    <property type="molecule type" value="Genomic_DNA"/>
</dbReference>
<dbReference type="CDD" id="cd18809">
    <property type="entry name" value="SF1_C_RecD"/>
    <property type="match status" value="1"/>
</dbReference>
<dbReference type="SUPFAM" id="SSF52540">
    <property type="entry name" value="P-loop containing nucleoside triphosphate hydrolases"/>
    <property type="match status" value="1"/>
</dbReference>
<dbReference type="Pfam" id="PF13538">
    <property type="entry name" value="UvrD_C_2"/>
    <property type="match status" value="1"/>
</dbReference>
<dbReference type="PANTHER" id="PTHR43788:SF6">
    <property type="entry name" value="DNA HELICASE B"/>
    <property type="match status" value="1"/>
</dbReference>
<dbReference type="Pfam" id="PF13604">
    <property type="entry name" value="AAA_30"/>
    <property type="match status" value="1"/>
</dbReference>
<evidence type="ECO:0000313" key="4">
    <source>
        <dbReference type="EMBL" id="MBC3759706.1"/>
    </source>
</evidence>
<keyword evidence="1" id="KW-0547">Nucleotide-binding</keyword>
<keyword evidence="5" id="KW-1185">Reference proteome</keyword>
<keyword evidence="2" id="KW-0067">ATP-binding</keyword>
<evidence type="ECO:0000256" key="2">
    <source>
        <dbReference type="ARBA" id="ARBA00022840"/>
    </source>
</evidence>
<dbReference type="InterPro" id="IPR027417">
    <property type="entry name" value="P-loop_NTPase"/>
</dbReference>
<dbReference type="CDD" id="cd17933">
    <property type="entry name" value="DEXSc_RecD-like"/>
    <property type="match status" value="1"/>
</dbReference>
<dbReference type="PANTHER" id="PTHR43788">
    <property type="entry name" value="DNA2/NAM7 HELICASE FAMILY MEMBER"/>
    <property type="match status" value="1"/>
</dbReference>
<dbReference type="GO" id="GO:0005524">
    <property type="term" value="F:ATP binding"/>
    <property type="evidence" value="ECO:0007669"/>
    <property type="project" value="UniProtKB-KW"/>
</dbReference>
<evidence type="ECO:0000313" key="5">
    <source>
        <dbReference type="Proteomes" id="UP000656244"/>
    </source>
</evidence>
<feature type="domain" description="UvrD-like helicase C-terminal" evidence="3">
    <location>
        <begin position="1006"/>
        <end position="1053"/>
    </location>
</feature>
<reference evidence="4" key="1">
    <citation type="submission" date="2020-08" db="EMBL/GenBank/DDBJ databases">
        <title>Hyunsoonleella sp. strain SJ7 genome sequencing and assembly.</title>
        <authorList>
            <person name="Kim I."/>
        </authorList>
    </citation>
    <scope>NUCLEOTIDE SEQUENCE</scope>
    <source>
        <strain evidence="4">SJ7</strain>
    </source>
</reference>
<dbReference type="Proteomes" id="UP000656244">
    <property type="component" value="Unassembled WGS sequence"/>
</dbReference>
<dbReference type="RefSeq" id="WP_186563670.1">
    <property type="nucleotide sequence ID" value="NZ_JACNMF010000005.1"/>
</dbReference>
<accession>A0A923H9D7</accession>
<organism evidence="4 5">
    <name type="scientific">Hyunsoonleella aquatilis</name>
    <dbReference type="NCBI Taxonomy" id="2762758"/>
    <lineage>
        <taxon>Bacteria</taxon>
        <taxon>Pseudomonadati</taxon>
        <taxon>Bacteroidota</taxon>
        <taxon>Flavobacteriia</taxon>
        <taxon>Flavobacteriales</taxon>
        <taxon>Flavobacteriaceae</taxon>
    </lineage>
</organism>
<evidence type="ECO:0000256" key="1">
    <source>
        <dbReference type="ARBA" id="ARBA00022741"/>
    </source>
</evidence>
<dbReference type="AlphaFoldDB" id="A0A923H9D7"/>
<proteinExistence type="predicted"/>
<protein>
    <submittedName>
        <fullName evidence="4">AAA family ATPase</fullName>
    </submittedName>
</protein>
<sequence>MIKHLSIRVSWHDNKWNGAICKHPSQNAYCLNLPRIYADKNDKEEDKIADKHWSTLQQNQLPPCKAEGASFMSALKYNRTFQHPYYKPNGKDVPHNALKPTTISVPPFSSFAVPFWWMLRGNQNTIKEQYPDIPRDQNPPFPSSWVYTYQTQEALLKRFFEPIKENYSLVMYYAKGANPVDEDSRRLIVGIGIVKTKSKILKYETNADYTYPLWDRLIEHGIRPNETSSEGILLPYYEYLELPEDYVLKTKEGKKNKQDLLNEIKLTLQETASRQEVIDEFTYGSEHVNDSSALVVLGKLRSIVERIKSHGIVKDLWEHHIQWIDRQIGKVKESMGPFPSFGNALLALGFQYGHLLEEDLRNSKQLAVKDNPWDAWEDAINGIINLQNKPYASDLPHFRDIWLNESTERKNLLILLSRFELSDKQIKNWFDSKTRNKLGYKTTDAEILENPYRIAELDEGDLENYPIAVETIDNGLFEDKAIQGENVPNKPQLVDSPLDQRRIRAIITQVLKRAAENGDTLVSVNELTETINTLNLQRATVLPVNYIITNIEFIKEQLNFINRGEIQALQLEKYNEIESYFRKVLIARAKRALEGIDENWEALIKRVIANNGITFNGNNPKHIAALADQVTALQRLTDRKISVLHGPAGTGKTTVLGALFGCKTLTTEGILLLAPTGKARVKLGKMAGGEAFTIAQFLNKQNRFDWNRMKPRFTGKEKYKGEQNVIVDECSMLTEDDLYALMQALDLGHIKRLILVGDPYQLPPIGAGRPFADFCTFLDNLEEEDEDFEAYEALARLKEVVRNVDGENSDTLTLASWYSGLKPSKDADSIFQKLGSNELLNDLQVTNWEDEQSLITKLNGLLIENLDLKGEKDYVTLNKVLGVEGYNVNTDKIEAFQLLSPVKAPYWGSYNLNRTFQQQFRNGLKGTVSIGEYQLGLYDKVIQTVNEWKDGFPGGEPYQLSNGQLGLVKDTRKGFANVVFAGVDNKVTFGYKSQGQADNDSSNLELAYAITVHKSQGSDFDFVFLVIPKTGRIISRELIYTALTRAKKKLILLVEGDTPHWIINLSKPQYSETAKRNTHIFSYSVREEKHSIPYAEGLIHKTKKEGLLVRSKSEVIIANMLVEKEIDFEYEREFIGKNGQKRIPDFTFIDAAGDIIILEHLGMMSLPSYRADWEKKLQFYNDNGYKLTDNLFTTTESEKGGIDSIAIEEVINKISKLI</sequence>
<dbReference type="InterPro" id="IPR027785">
    <property type="entry name" value="UvrD-like_helicase_C"/>
</dbReference>